<proteinExistence type="predicted"/>
<accession>A0A2H4ZI38</accession>
<evidence type="ECO:0000313" key="1">
    <source>
        <dbReference type="EMBL" id="AUF80901.1"/>
    </source>
</evidence>
<dbReference type="SUPFAM" id="SSF46785">
    <property type="entry name" value="Winged helix' DNA-binding domain"/>
    <property type="match status" value="1"/>
</dbReference>
<dbReference type="InterPro" id="IPR036388">
    <property type="entry name" value="WH-like_DNA-bd_sf"/>
</dbReference>
<keyword evidence="1" id="KW-0614">Plasmid</keyword>
<dbReference type="Pfam" id="PF07789">
    <property type="entry name" value="DUF1627"/>
    <property type="match status" value="1"/>
</dbReference>
<geneLocation type="plasmid" evidence="1">
    <name>pNDM-A1</name>
</geneLocation>
<name>A0A2H4ZI38_KLEPN</name>
<dbReference type="InterPro" id="IPR036390">
    <property type="entry name" value="WH_DNA-bd_sf"/>
</dbReference>
<protein>
    <submittedName>
        <fullName evidence="1">DNA binding protein family</fullName>
    </submittedName>
</protein>
<reference evidence="1" key="1">
    <citation type="submission" date="2017-07" db="EMBL/GenBank/DDBJ databases">
        <title>Effects of cryptic prophages in a plasmid carrying a carbapenemase gene on bacterial adaptation.</title>
        <authorList>
            <person name="Kim S.Y."/>
        </authorList>
    </citation>
    <scope>NUCLEOTIDE SEQUENCE</scope>
    <source>
        <strain evidence="1">A1</strain>
        <plasmid evidence="1">pNDM-A1</plasmid>
    </source>
</reference>
<sequence>METVFDALKAMGKATSIELAARLDISREEVLNELWELKKAGFVDKSAYTWRVADNNVQQEQPAQAELPEEITTATVAKISECDLTATIEQRGPQTADELATLFGTTSRKVASTLAMAISKGRLIRVNQGGKFRYCIPGDNLPAEPKAASVSPLWLSASSSACHGVLIITVITPSPTKNSATKMPEN</sequence>
<dbReference type="Gene3D" id="1.10.10.10">
    <property type="entry name" value="Winged helix-like DNA-binding domain superfamily/Winged helix DNA-binding domain"/>
    <property type="match status" value="1"/>
</dbReference>
<dbReference type="SMR" id="A0A2H4ZI38"/>
<gene>
    <name evidence="1" type="primary">ydaW</name>
</gene>
<dbReference type="AlphaFoldDB" id="A0A2H4ZI38"/>
<dbReference type="EMBL" id="MF511773">
    <property type="protein sequence ID" value="AUF80901.1"/>
    <property type="molecule type" value="Genomic_DNA"/>
</dbReference>
<organism evidence="1">
    <name type="scientific">Klebsiella pneumoniae</name>
    <dbReference type="NCBI Taxonomy" id="573"/>
    <lineage>
        <taxon>Bacteria</taxon>
        <taxon>Pseudomonadati</taxon>
        <taxon>Pseudomonadota</taxon>
        <taxon>Gammaproteobacteria</taxon>
        <taxon>Enterobacterales</taxon>
        <taxon>Enterobacteriaceae</taxon>
        <taxon>Klebsiella/Raoultella group</taxon>
        <taxon>Klebsiella</taxon>
        <taxon>Klebsiella pneumoniae complex</taxon>
    </lineage>
</organism>
<dbReference type="InterPro" id="IPR012432">
    <property type="entry name" value="DUF1627"/>
</dbReference>